<dbReference type="EMBL" id="ACBZ01000092">
    <property type="protein sequence ID" value="EEG49279.1"/>
    <property type="molecule type" value="Genomic_DNA"/>
</dbReference>
<reference evidence="1 2" key="2">
    <citation type="submission" date="2009-02" db="EMBL/GenBank/DDBJ databases">
        <title>Draft genome sequence of Blautia hydrogenotrophica DSM 10507 (Ruminococcus hydrogenotrophicus DSM 10507).</title>
        <authorList>
            <person name="Sudarsanam P."/>
            <person name="Ley R."/>
            <person name="Guruge J."/>
            <person name="Turnbaugh P.J."/>
            <person name="Mahowald M."/>
            <person name="Liep D."/>
            <person name="Gordon J."/>
        </authorList>
    </citation>
    <scope>NUCLEOTIDE SEQUENCE [LARGE SCALE GENOMIC DNA]</scope>
    <source>
        <strain evidence="2">DSM 10507 / JCM 14656 / S5a33</strain>
    </source>
</reference>
<dbReference type="HOGENOM" id="CLU_058022_0_0_9"/>
<reference evidence="1 2" key="1">
    <citation type="submission" date="2009-01" db="EMBL/GenBank/DDBJ databases">
        <authorList>
            <person name="Fulton L."/>
            <person name="Clifton S."/>
            <person name="Fulton B."/>
            <person name="Xu J."/>
            <person name="Minx P."/>
            <person name="Pepin K.H."/>
            <person name="Johnson M."/>
            <person name="Bhonagiri V."/>
            <person name="Nash W.E."/>
            <person name="Mardis E.R."/>
            <person name="Wilson R.K."/>
        </authorList>
    </citation>
    <scope>NUCLEOTIDE SEQUENCE [LARGE SCALE GENOMIC DNA]</scope>
    <source>
        <strain evidence="2">DSM 10507 / JCM 14656 / S5a33</strain>
    </source>
</reference>
<dbReference type="eggNOG" id="ENOG502Z813">
    <property type="taxonomic scope" value="Bacteria"/>
</dbReference>
<evidence type="ECO:0000313" key="2">
    <source>
        <dbReference type="Proteomes" id="UP000003100"/>
    </source>
</evidence>
<dbReference type="Pfam" id="PF09661">
    <property type="entry name" value="DUF2398"/>
    <property type="match status" value="1"/>
</dbReference>
<keyword evidence="2" id="KW-1185">Reference proteome</keyword>
<dbReference type="GeneID" id="86822177"/>
<name>C0CLS7_BLAHS</name>
<dbReference type="RefSeq" id="WP_005948648.1">
    <property type="nucleotide sequence ID" value="NZ_CP136423.1"/>
</dbReference>
<dbReference type="InterPro" id="IPR013494">
    <property type="entry name" value="CHP02678"/>
</dbReference>
<dbReference type="Proteomes" id="UP000003100">
    <property type="component" value="Unassembled WGS sequence"/>
</dbReference>
<protein>
    <recommendedName>
        <fullName evidence="3">TIGR02678 family protein</fullName>
    </recommendedName>
</protein>
<dbReference type="AlphaFoldDB" id="C0CLS7"/>
<sequence length="378" mass="44648">METFRALIERFWIEKKKDRELYRKIQREAEKIRGFVTEQLGWKLIANEKIIKLEKIPTHAKGFMGVTQFTRIQDYIIFCALLIYLEEREEGEQFLLSEMLEVLETQLQEYMEVDWTMYAQRRSLVRVLQVAENRGLLKVNDGNSERVADGTEREVLYENTGLSRYFAVNFGRSIETFSSCRDFEAAACFETDTEQSKTQRVYRQLVTAPAFYWISTENKDASYLKAERMRIQRVLGEKLGGSLHLHRNAAFYVYEEERMGELHPEESMLSEVVLTVCKEIRKEVENRHLERDAGDCVSIFRREFQGLVRRCQEREKAVWNKEFGEMEISKLERGILEYMKSWMLAELQGERVIFYPACGKFIGSYLTDFVGEEDKTDE</sequence>
<dbReference type="NCBIfam" id="TIGR02678">
    <property type="entry name" value="TIGR02678 family protein"/>
    <property type="match status" value="1"/>
</dbReference>
<evidence type="ECO:0008006" key="3">
    <source>
        <dbReference type="Google" id="ProtNLM"/>
    </source>
</evidence>
<organism evidence="1 2">
    <name type="scientific">Blautia hydrogenotrophica (strain DSM 10507 / JCM 14656 / S5a33)</name>
    <name type="common">Ruminococcus hydrogenotrophicus</name>
    <dbReference type="NCBI Taxonomy" id="476272"/>
    <lineage>
        <taxon>Bacteria</taxon>
        <taxon>Bacillati</taxon>
        <taxon>Bacillota</taxon>
        <taxon>Clostridia</taxon>
        <taxon>Lachnospirales</taxon>
        <taxon>Lachnospiraceae</taxon>
        <taxon>Blautia</taxon>
    </lineage>
</organism>
<evidence type="ECO:0000313" key="1">
    <source>
        <dbReference type="EMBL" id="EEG49279.1"/>
    </source>
</evidence>
<proteinExistence type="predicted"/>
<accession>C0CLS7</accession>
<comment type="caution">
    <text evidence="1">The sequence shown here is derived from an EMBL/GenBank/DDBJ whole genome shotgun (WGS) entry which is preliminary data.</text>
</comment>
<dbReference type="PATRIC" id="fig|476272.21.peg.2177"/>
<gene>
    <name evidence="1" type="ORF">RUMHYD_01800</name>
</gene>